<evidence type="ECO:0000313" key="2">
    <source>
        <dbReference type="Proteomes" id="UP000629468"/>
    </source>
</evidence>
<organism evidence="1 2">
    <name type="scientific">Agaricus bisporus var. burnettii</name>
    <dbReference type="NCBI Taxonomy" id="192524"/>
    <lineage>
        <taxon>Eukaryota</taxon>
        <taxon>Fungi</taxon>
        <taxon>Dikarya</taxon>
        <taxon>Basidiomycota</taxon>
        <taxon>Agaricomycotina</taxon>
        <taxon>Agaricomycetes</taxon>
        <taxon>Agaricomycetidae</taxon>
        <taxon>Agaricales</taxon>
        <taxon>Agaricineae</taxon>
        <taxon>Agaricaceae</taxon>
        <taxon>Agaricus</taxon>
    </lineage>
</organism>
<dbReference type="AlphaFoldDB" id="A0A8H7KJ23"/>
<accession>A0A8H7KJ23</accession>
<comment type="caution">
    <text evidence="1">The sequence shown here is derived from an EMBL/GenBank/DDBJ whole genome shotgun (WGS) entry which is preliminary data.</text>
</comment>
<evidence type="ECO:0000313" key="1">
    <source>
        <dbReference type="EMBL" id="KAF7779047.1"/>
    </source>
</evidence>
<dbReference type="Proteomes" id="UP000629468">
    <property type="component" value="Unassembled WGS sequence"/>
</dbReference>
<protein>
    <submittedName>
        <fullName evidence="1">Uncharacterized protein</fullName>
    </submittedName>
</protein>
<name>A0A8H7KJ23_AGABI</name>
<sequence>MTAPTMHFSSHQNDCKWPNIFDGRMSPNFKDKPTDISLNAQDGTIMSLGIGDGNLRRKKNIVQCFVHEGQLRR</sequence>
<reference evidence="1 2" key="1">
    <citation type="journal article" name="Sci. Rep.">
        <title>Telomere-to-telomere assembled and centromere annotated genomes of the two main subspecies of the button mushroom Agaricus bisporus reveal especially polymorphic chromosome ends.</title>
        <authorList>
            <person name="Sonnenberg A.S.M."/>
            <person name="Sedaghat-Telgerd N."/>
            <person name="Lavrijssen B."/>
            <person name="Ohm R.A."/>
            <person name="Hendrickx P.M."/>
            <person name="Scholtmeijer K."/>
            <person name="Baars J.J.P."/>
            <person name="van Peer A."/>
        </authorList>
    </citation>
    <scope>NUCLEOTIDE SEQUENCE [LARGE SCALE GENOMIC DNA]</scope>
    <source>
        <strain evidence="1 2">H119_p4</strain>
    </source>
</reference>
<dbReference type="EMBL" id="JABXXO010000004">
    <property type="protein sequence ID" value="KAF7779047.1"/>
    <property type="molecule type" value="Genomic_DNA"/>
</dbReference>
<proteinExistence type="predicted"/>
<gene>
    <name evidence="1" type="ORF">Agabi119p4_3392</name>
</gene>